<reference evidence="2 3" key="1">
    <citation type="submission" date="2015-09" db="EMBL/GenBank/DDBJ databases">
        <title>Trachymyrmex zeteki WGS genome.</title>
        <authorList>
            <person name="Nygaard S."/>
            <person name="Hu H."/>
            <person name="Boomsma J."/>
            <person name="Zhang G."/>
        </authorList>
    </citation>
    <scope>NUCLEOTIDE SEQUENCE [LARGE SCALE GENOMIC DNA]</scope>
    <source>
        <strain evidence="2">Tzet28-1</strain>
        <tissue evidence="2">Whole body</tissue>
    </source>
</reference>
<protein>
    <submittedName>
        <fullName evidence="2">Uncharacterized protein</fullName>
    </submittedName>
</protein>
<dbReference type="EMBL" id="KQ982294">
    <property type="protein sequence ID" value="KYQ58313.1"/>
    <property type="molecule type" value="Genomic_DNA"/>
</dbReference>
<dbReference type="AlphaFoldDB" id="A0A151XD75"/>
<feature type="compositionally biased region" description="Basic and acidic residues" evidence="1">
    <location>
        <begin position="127"/>
        <end position="150"/>
    </location>
</feature>
<organism evidence="2 3">
    <name type="scientific">Mycetomoellerius zeteki</name>
    <dbReference type="NCBI Taxonomy" id="64791"/>
    <lineage>
        <taxon>Eukaryota</taxon>
        <taxon>Metazoa</taxon>
        <taxon>Ecdysozoa</taxon>
        <taxon>Arthropoda</taxon>
        <taxon>Hexapoda</taxon>
        <taxon>Insecta</taxon>
        <taxon>Pterygota</taxon>
        <taxon>Neoptera</taxon>
        <taxon>Endopterygota</taxon>
        <taxon>Hymenoptera</taxon>
        <taxon>Apocrita</taxon>
        <taxon>Aculeata</taxon>
        <taxon>Formicoidea</taxon>
        <taxon>Formicidae</taxon>
        <taxon>Myrmicinae</taxon>
        <taxon>Mycetomoellerius</taxon>
    </lineage>
</organism>
<accession>A0A151XD75</accession>
<feature type="compositionally biased region" description="Basic and acidic residues" evidence="1">
    <location>
        <begin position="102"/>
        <end position="111"/>
    </location>
</feature>
<feature type="region of interest" description="Disordered" evidence="1">
    <location>
        <begin position="18"/>
        <end position="151"/>
    </location>
</feature>
<name>A0A151XD75_9HYME</name>
<dbReference type="Proteomes" id="UP000075809">
    <property type="component" value="Unassembled WGS sequence"/>
</dbReference>
<keyword evidence="3" id="KW-1185">Reference proteome</keyword>
<proteinExistence type="predicted"/>
<evidence type="ECO:0000313" key="2">
    <source>
        <dbReference type="EMBL" id="KYQ58313.1"/>
    </source>
</evidence>
<feature type="compositionally biased region" description="Basic and acidic residues" evidence="1">
    <location>
        <begin position="79"/>
        <end position="90"/>
    </location>
</feature>
<feature type="region of interest" description="Disordered" evidence="1">
    <location>
        <begin position="249"/>
        <end position="275"/>
    </location>
</feature>
<feature type="compositionally biased region" description="Basic and acidic residues" evidence="1">
    <location>
        <begin position="18"/>
        <end position="44"/>
    </location>
</feature>
<gene>
    <name evidence="2" type="ORF">ALC60_02733</name>
</gene>
<evidence type="ECO:0000313" key="3">
    <source>
        <dbReference type="Proteomes" id="UP000075809"/>
    </source>
</evidence>
<evidence type="ECO:0000256" key="1">
    <source>
        <dbReference type="SAM" id="MobiDB-lite"/>
    </source>
</evidence>
<sequence length="326" mass="36775">MAPCDFFLFDRVKKPLLGDKVTRKNGAEEQRGKKEKVKEEDEGRGAAGGDGRLVPFAPGRTPSVVIPRGSLARFRGKKVVGDERAAERGPPEFPSREPTNQTKRDKDKQRFEPTSTQAGERIKRRHAECGYREGREGREGARGERKMRKEGSKKRWVGTEEAQQALVKYDVRSLPFVQLVATRRNATASSLPSSSPSCSYISSSSQTFPLSPFLLIFVARCIHHVHRYAIAYNVLDTFCRRSIDSIDSIEEPEKGPLPLRGPDKDDAMADSGNRKAQRTLREYPAYTPSTFRSVHYVVTRRICSYLRVTMSRIIEKLNTAIIKINC</sequence>